<feature type="non-terminal residue" evidence="3">
    <location>
        <position position="119"/>
    </location>
</feature>
<gene>
    <name evidence="3" type="ORF">PCOR1329_LOCUS24889</name>
</gene>
<reference evidence="3" key="1">
    <citation type="submission" date="2023-10" db="EMBL/GenBank/DDBJ databases">
        <authorList>
            <person name="Chen Y."/>
            <person name="Shah S."/>
            <person name="Dougan E. K."/>
            <person name="Thang M."/>
            <person name="Chan C."/>
        </authorList>
    </citation>
    <scope>NUCLEOTIDE SEQUENCE [LARGE SCALE GENOMIC DNA]</scope>
</reference>
<name>A0ABN9S0H4_9DINO</name>
<dbReference type="Proteomes" id="UP001189429">
    <property type="component" value="Unassembled WGS sequence"/>
</dbReference>
<keyword evidence="4" id="KW-1185">Reference proteome</keyword>
<protein>
    <submittedName>
        <fullName evidence="3">Uncharacterized protein</fullName>
    </submittedName>
</protein>
<evidence type="ECO:0000256" key="2">
    <source>
        <dbReference type="SAM" id="MobiDB-lite"/>
    </source>
</evidence>
<accession>A0ABN9S0H4</accession>
<feature type="compositionally biased region" description="Basic and acidic residues" evidence="2">
    <location>
        <begin position="13"/>
        <end position="22"/>
    </location>
</feature>
<organism evidence="3 4">
    <name type="scientific">Prorocentrum cordatum</name>
    <dbReference type="NCBI Taxonomy" id="2364126"/>
    <lineage>
        <taxon>Eukaryota</taxon>
        <taxon>Sar</taxon>
        <taxon>Alveolata</taxon>
        <taxon>Dinophyceae</taxon>
        <taxon>Prorocentrales</taxon>
        <taxon>Prorocentraceae</taxon>
        <taxon>Prorocentrum</taxon>
    </lineage>
</organism>
<keyword evidence="1" id="KW-0175">Coiled coil</keyword>
<evidence type="ECO:0000313" key="4">
    <source>
        <dbReference type="Proteomes" id="UP001189429"/>
    </source>
</evidence>
<evidence type="ECO:0000313" key="3">
    <source>
        <dbReference type="EMBL" id="CAK0824497.1"/>
    </source>
</evidence>
<feature type="region of interest" description="Disordered" evidence="2">
    <location>
        <begin position="1"/>
        <end position="46"/>
    </location>
</feature>
<feature type="coiled-coil region" evidence="1">
    <location>
        <begin position="76"/>
        <end position="113"/>
    </location>
</feature>
<feature type="non-terminal residue" evidence="3">
    <location>
        <position position="1"/>
    </location>
</feature>
<comment type="caution">
    <text evidence="3">The sequence shown here is derived from an EMBL/GenBank/DDBJ whole genome shotgun (WGS) entry which is preliminary data.</text>
</comment>
<proteinExistence type="predicted"/>
<sequence>ARGTCEGGRLPHARTEPKEAQEASRGPGPCSPPPRGRRRRQSARDMALRHEFRCEDLDEEHHDHMHSMLETWKQSYSRMAEDQKRLKDGIEALETENEEYRIANERLERQLAQRGALPR</sequence>
<evidence type="ECO:0000256" key="1">
    <source>
        <dbReference type="SAM" id="Coils"/>
    </source>
</evidence>
<dbReference type="EMBL" id="CAUYUJ010008631">
    <property type="protein sequence ID" value="CAK0824497.1"/>
    <property type="molecule type" value="Genomic_DNA"/>
</dbReference>